<dbReference type="RefSeq" id="WP_104376732.1">
    <property type="nucleotide sequence ID" value="NZ_PSZC01000016.1"/>
</dbReference>
<comment type="catalytic activity">
    <reaction evidence="10">
        <text>ATP + H2O = ADP + phosphate + H(+)</text>
        <dbReference type="Rhea" id="RHEA:13065"/>
        <dbReference type="ChEBI" id="CHEBI:15377"/>
        <dbReference type="ChEBI" id="CHEBI:15378"/>
        <dbReference type="ChEBI" id="CHEBI:30616"/>
        <dbReference type="ChEBI" id="CHEBI:43474"/>
        <dbReference type="ChEBI" id="CHEBI:456216"/>
    </reaction>
</comment>
<dbReference type="InterPro" id="IPR023299">
    <property type="entry name" value="ATPase_P-typ_cyto_dom_N"/>
</dbReference>
<proteinExistence type="predicted"/>
<dbReference type="SUPFAM" id="SSF81665">
    <property type="entry name" value="Calcium ATPase, transmembrane domain M"/>
    <property type="match status" value="1"/>
</dbReference>
<feature type="domain" description="P-type ATPase A" evidence="12">
    <location>
        <begin position="779"/>
        <end position="874"/>
    </location>
</feature>
<keyword evidence="2" id="KW-0812">Transmembrane</keyword>
<protein>
    <submittedName>
        <fullName evidence="14">Uncharacterized protein</fullName>
    </submittedName>
</protein>
<evidence type="ECO:0000259" key="13">
    <source>
        <dbReference type="Pfam" id="PF00689"/>
    </source>
</evidence>
<evidence type="ECO:0000256" key="10">
    <source>
        <dbReference type="ARBA" id="ARBA00049360"/>
    </source>
</evidence>
<keyword evidence="6" id="KW-0460">Magnesium</keyword>
<sequence length="1551" mass="162412">MFQALIGVVSGAGRTGTALIGGSARLPVRAVTAAQTALRLTEVADDIATQLQRDVRSLLNPALRRDERRIAAVEDRVIVEVRGLRSERSERVAEAVHRRVGSLPGVHWTRVNAVTGDVVAAVRDDAVVPGLVDAVAAAEEDAGVADTVWDPSAEHPADLEPVVSAAISLAGDLISAGVTVVGAAIPGRNGVETLQSLVALADSQPRIRRLLEQRLGRARTDLLLATANALAQAAGESPANVLVDALHRVLAVTEHGVRHARWRLWEVEHGHRRARDIVHSPPYRQRPVVLPPGPVERCADEASAAAAAGATAVAAGQGLSSVGRALSLAAPKAARASRESFAATVSSVLAASGVLTMDPSVWRRLDRLSALVIDGAVLYGSGRLVLDAETAAETGETTPSDAAESDWTTARVWNAAQRLLWSSPGAARPAPPDTGDLRLRPDPDRNRSDSIPGWYDVCAGTAVVGRVLIGRELDPRARTLMLTARASGLKVVVRGQRDAVELRSLADEFVERAGPAAELVRRLQSDGHAVGLVATDAAEDLNCADVAIGVSRISAVEVEAMPWAADVVCGDLDQVMRVLLTVAPARQVSERGRVLALSACSLAGLLLAAGRSRDAWPVTAAQASGLMQGAWTGVQAARGRLPESGAPLVPWHSLEPDEVLTRLPEPDRDELPPARSWTAPLTSIPAHLSPATRFLATVRRELADPLTPILGVGAAASAVLGSPGDAALVAGVVAVNAVVSALQRQRAENALRDLIAHERITGRRVDRAALDHDPEPPSESVPGTALAVGDVIALRTGDVVPADARLLRAEDLEVDESALTGESVTVPKDSPATPGADLNQRRCMVYEGSTIVNGAAVAVVVAVGCDTETNRAAAVAVPPRLGGVQAQLRALSDQALPLTLGGGSLVTALGWLRGQHIRAAIADGVAVATAAVPEGLPLVATVAQLAVARRLSRHGLLVRASRTVEALGRVHTICFDKTGTLTYGRLRLTTLADLDHQWSPEDDDPRARRLLRAAAHACPDPAEGPIVHATDQAVLDAAERLAPDERWDTIEELPFESNRGYAATLGQTRRRHWRLIVKGAPEIVLARCTAIRTRHDGADRDEPMSAGHRRDADRMIHRMAERGLRVLVVARRDLSAAPGDVVSAVEKLTLLGFIGLADTARPQARPLVGALQRNDIRVRMITGDHPVTAAAIAADLGIAADPVVTGSDLAELDDAAQSELIARSNVFARVSPQQKVRIVTTLQRRGEVVAMAGDGGNDAAAIRTADVGIGLTAQGSTAARNAADLVLTDPDPLVLLHALIEGRGMWRHVSDAVGILVGGNAGEVAFTVLGTALAGRAPLGTRQFLLVNMLTDMFPAMAVALATERSGDEEPTGHQERADLLAEQLAARPRTDIAADLRRTIVIRGSTTAAASTVAWSIARWTGTERRAATVALVALVGTQLGQTVLAARHSPQVWLTAAGSAAFLGTVVMTPGLSTYFGCRPLGPVGWSTALTSAATATAVGALLPSRRPTAPDQPTVVLEQHADTVVRAAGDGVGATLTRRARTVVSPSG</sequence>
<feature type="region of interest" description="Disordered" evidence="11">
    <location>
        <begin position="818"/>
        <end position="837"/>
    </location>
</feature>
<evidence type="ECO:0000256" key="11">
    <source>
        <dbReference type="SAM" id="MobiDB-lite"/>
    </source>
</evidence>
<dbReference type="Pfam" id="PF13246">
    <property type="entry name" value="Cation_ATPase"/>
    <property type="match status" value="1"/>
</dbReference>
<comment type="subcellular location">
    <subcellularLocation>
        <location evidence="1">Cell membrane</location>
        <topology evidence="1">Multi-pass membrane protein</topology>
    </subcellularLocation>
</comment>
<dbReference type="Gene3D" id="3.40.50.1000">
    <property type="entry name" value="HAD superfamily/HAD-like"/>
    <property type="match status" value="1"/>
</dbReference>
<feature type="region of interest" description="Disordered" evidence="11">
    <location>
        <begin position="423"/>
        <end position="445"/>
    </location>
</feature>
<dbReference type="PANTHER" id="PTHR24093">
    <property type="entry name" value="CATION TRANSPORTING ATPASE"/>
    <property type="match status" value="1"/>
</dbReference>
<dbReference type="InterPro" id="IPR001757">
    <property type="entry name" value="P_typ_ATPase"/>
</dbReference>
<evidence type="ECO:0000256" key="4">
    <source>
        <dbReference type="ARBA" id="ARBA00022741"/>
    </source>
</evidence>
<dbReference type="Gene3D" id="2.70.150.10">
    <property type="entry name" value="Calcium-transporting ATPase, cytoplasmic transduction domain A"/>
    <property type="match status" value="1"/>
</dbReference>
<dbReference type="GO" id="GO:0005886">
    <property type="term" value="C:plasma membrane"/>
    <property type="evidence" value="ECO:0007669"/>
    <property type="project" value="UniProtKB-SubCell"/>
</dbReference>
<organism evidence="14 15">
    <name type="scientific">Nocardia nova</name>
    <dbReference type="NCBI Taxonomy" id="37330"/>
    <lineage>
        <taxon>Bacteria</taxon>
        <taxon>Bacillati</taxon>
        <taxon>Actinomycetota</taxon>
        <taxon>Actinomycetes</taxon>
        <taxon>Mycobacteriales</taxon>
        <taxon>Nocardiaceae</taxon>
        <taxon>Nocardia</taxon>
    </lineage>
</organism>
<dbReference type="InterPro" id="IPR036412">
    <property type="entry name" value="HAD-like_sf"/>
</dbReference>
<reference evidence="14 15" key="1">
    <citation type="submission" date="2018-02" db="EMBL/GenBank/DDBJ databases">
        <title>8 Nocardia nova and 1 Nocardia cyriacigeorgica strain used for evolution to TMP-SMX.</title>
        <authorList>
            <person name="Mehta H."/>
            <person name="Weng J."/>
            <person name="Shamoo Y."/>
        </authorList>
    </citation>
    <scope>NUCLEOTIDE SEQUENCE [LARGE SCALE GENOMIC DNA]</scope>
    <source>
        <strain evidence="14 15">MDA3139</strain>
    </source>
</reference>
<feature type="domain" description="Cation-transporting P-type ATPase C-terminal" evidence="13">
    <location>
        <begin position="1337"/>
        <end position="1504"/>
    </location>
</feature>
<feature type="compositionally biased region" description="Basic and acidic residues" evidence="11">
    <location>
        <begin position="435"/>
        <end position="445"/>
    </location>
</feature>
<dbReference type="GO" id="GO:0005524">
    <property type="term" value="F:ATP binding"/>
    <property type="evidence" value="ECO:0007669"/>
    <property type="project" value="UniProtKB-KW"/>
</dbReference>
<evidence type="ECO:0000256" key="5">
    <source>
        <dbReference type="ARBA" id="ARBA00022840"/>
    </source>
</evidence>
<keyword evidence="4" id="KW-0547">Nucleotide-binding</keyword>
<dbReference type="PRINTS" id="PR00120">
    <property type="entry name" value="HATPASE"/>
</dbReference>
<dbReference type="Proteomes" id="UP000239874">
    <property type="component" value="Unassembled WGS sequence"/>
</dbReference>
<evidence type="ECO:0000313" key="15">
    <source>
        <dbReference type="Proteomes" id="UP000239874"/>
    </source>
</evidence>
<dbReference type="EMBL" id="PSZC01000016">
    <property type="protein sequence ID" value="PPJ36077.1"/>
    <property type="molecule type" value="Genomic_DNA"/>
</dbReference>
<keyword evidence="3" id="KW-0479">Metal-binding</keyword>
<dbReference type="InterPro" id="IPR018303">
    <property type="entry name" value="ATPase_P-typ_P_site"/>
</dbReference>
<evidence type="ECO:0000256" key="9">
    <source>
        <dbReference type="ARBA" id="ARBA00023136"/>
    </source>
</evidence>
<dbReference type="Gene3D" id="3.40.1110.10">
    <property type="entry name" value="Calcium-transporting ATPase, cytoplasmic domain N"/>
    <property type="match status" value="1"/>
</dbReference>
<dbReference type="SFLD" id="SFLDS00003">
    <property type="entry name" value="Haloacid_Dehalogenase"/>
    <property type="match status" value="1"/>
</dbReference>
<dbReference type="Pfam" id="PF00689">
    <property type="entry name" value="Cation_ATPase_C"/>
    <property type="match status" value="1"/>
</dbReference>
<evidence type="ECO:0000256" key="8">
    <source>
        <dbReference type="ARBA" id="ARBA00022989"/>
    </source>
</evidence>
<dbReference type="GO" id="GO:0005388">
    <property type="term" value="F:P-type calcium transporter activity"/>
    <property type="evidence" value="ECO:0007669"/>
    <property type="project" value="TreeGrafter"/>
</dbReference>
<dbReference type="InterPro" id="IPR044492">
    <property type="entry name" value="P_typ_ATPase_HD_dom"/>
</dbReference>
<dbReference type="InterPro" id="IPR008250">
    <property type="entry name" value="ATPase_P-typ_transduc_dom_A_sf"/>
</dbReference>
<dbReference type="InterPro" id="IPR059000">
    <property type="entry name" value="ATPase_P-type_domA"/>
</dbReference>
<dbReference type="SFLD" id="SFLDG00002">
    <property type="entry name" value="C1.7:_P-type_atpase_like"/>
    <property type="match status" value="1"/>
</dbReference>
<comment type="caution">
    <text evidence="14">The sequence shown here is derived from an EMBL/GenBank/DDBJ whole genome shotgun (WGS) entry which is preliminary data.</text>
</comment>
<evidence type="ECO:0000256" key="6">
    <source>
        <dbReference type="ARBA" id="ARBA00022842"/>
    </source>
</evidence>
<keyword evidence="8" id="KW-1133">Transmembrane helix</keyword>
<dbReference type="Pfam" id="PF00122">
    <property type="entry name" value="E1-E2_ATPase"/>
    <property type="match status" value="1"/>
</dbReference>
<dbReference type="InterPro" id="IPR006068">
    <property type="entry name" value="ATPase_P-typ_cation-transptr_C"/>
</dbReference>
<dbReference type="InterPro" id="IPR023214">
    <property type="entry name" value="HAD_sf"/>
</dbReference>
<keyword evidence="5" id="KW-0067">ATP-binding</keyword>
<evidence type="ECO:0000259" key="12">
    <source>
        <dbReference type="Pfam" id="PF00122"/>
    </source>
</evidence>
<dbReference type="PROSITE" id="PS00154">
    <property type="entry name" value="ATPASE_E1_E2"/>
    <property type="match status" value="1"/>
</dbReference>
<name>A0A2S6ALH1_9NOCA</name>
<keyword evidence="9" id="KW-0472">Membrane</keyword>
<dbReference type="GO" id="GO:0046872">
    <property type="term" value="F:metal ion binding"/>
    <property type="evidence" value="ECO:0007669"/>
    <property type="project" value="UniProtKB-KW"/>
</dbReference>
<dbReference type="InterPro" id="IPR023298">
    <property type="entry name" value="ATPase_P-typ_TM_dom_sf"/>
</dbReference>
<dbReference type="OrthoDB" id="9814270at2"/>
<evidence type="ECO:0000256" key="7">
    <source>
        <dbReference type="ARBA" id="ARBA00022967"/>
    </source>
</evidence>
<dbReference type="NCBIfam" id="TIGR01494">
    <property type="entry name" value="ATPase_P-type"/>
    <property type="match status" value="2"/>
</dbReference>
<evidence type="ECO:0000256" key="2">
    <source>
        <dbReference type="ARBA" id="ARBA00022692"/>
    </source>
</evidence>
<evidence type="ECO:0000256" key="1">
    <source>
        <dbReference type="ARBA" id="ARBA00004651"/>
    </source>
</evidence>
<dbReference type="Gene3D" id="1.20.1110.10">
    <property type="entry name" value="Calcium-transporting ATPase, transmembrane domain"/>
    <property type="match status" value="1"/>
</dbReference>
<dbReference type="SUPFAM" id="SSF56784">
    <property type="entry name" value="HAD-like"/>
    <property type="match status" value="1"/>
</dbReference>
<evidence type="ECO:0000256" key="3">
    <source>
        <dbReference type="ARBA" id="ARBA00022723"/>
    </source>
</evidence>
<dbReference type="PRINTS" id="PR00119">
    <property type="entry name" value="CATATPASE"/>
</dbReference>
<gene>
    <name evidence="14" type="ORF">C5E45_21965</name>
</gene>
<dbReference type="GO" id="GO:0016887">
    <property type="term" value="F:ATP hydrolysis activity"/>
    <property type="evidence" value="ECO:0007669"/>
    <property type="project" value="InterPro"/>
</dbReference>
<dbReference type="SUPFAM" id="SSF81653">
    <property type="entry name" value="Calcium ATPase, transduction domain A"/>
    <property type="match status" value="1"/>
</dbReference>
<dbReference type="SFLD" id="SFLDF00027">
    <property type="entry name" value="p-type_atpase"/>
    <property type="match status" value="1"/>
</dbReference>
<evidence type="ECO:0000313" key="14">
    <source>
        <dbReference type="EMBL" id="PPJ36077.1"/>
    </source>
</evidence>
<keyword evidence="7" id="KW-1278">Translocase</keyword>
<accession>A0A2S6ALH1</accession>
<dbReference type="PANTHER" id="PTHR24093:SF513">
    <property type="entry name" value="CATION-TRANSPORTING ATPASE I-RELATED"/>
    <property type="match status" value="1"/>
</dbReference>